<feature type="signal peptide" evidence="2">
    <location>
        <begin position="1"/>
        <end position="26"/>
    </location>
</feature>
<protein>
    <recommendedName>
        <fullName evidence="5">CHRD domain-containing protein</fullName>
    </recommendedName>
</protein>
<name>A0ABT0U5Q4_9BACT</name>
<comment type="caution">
    <text evidence="3">The sequence shown here is derived from an EMBL/GenBank/DDBJ whole genome shotgun (WGS) entry which is preliminary data.</text>
</comment>
<keyword evidence="4" id="KW-1185">Reference proteome</keyword>
<feature type="region of interest" description="Disordered" evidence="1">
    <location>
        <begin position="36"/>
        <end position="74"/>
    </location>
</feature>
<dbReference type="Proteomes" id="UP001202961">
    <property type="component" value="Unassembled WGS sequence"/>
</dbReference>
<gene>
    <name evidence="3" type="ORF">NB063_16800</name>
</gene>
<feature type="chain" id="PRO_5046467112" description="CHRD domain-containing protein" evidence="2">
    <location>
        <begin position="27"/>
        <end position="181"/>
    </location>
</feature>
<dbReference type="RefSeq" id="WP_250929902.1">
    <property type="nucleotide sequence ID" value="NZ_JAMQBK010000043.1"/>
</dbReference>
<reference evidence="3 4" key="1">
    <citation type="journal article" date="2022" name="Syst. Appl. Microbiol.">
        <title>Rhodopirellula aestuarii sp. nov., a novel member of the genus Rhodopirellula isolated from brackish sediments collected in the Tagus River estuary, Portugal.</title>
        <authorList>
            <person name="Vitorino I.R."/>
            <person name="Klimek D."/>
            <person name="Calusinska M."/>
            <person name="Lobo-da-Cunha A."/>
            <person name="Vasconcelos V."/>
            <person name="Lage O.M."/>
        </authorList>
    </citation>
    <scope>NUCLEOTIDE SEQUENCE [LARGE SCALE GENOMIC DNA]</scope>
    <source>
        <strain evidence="3 4">ICT_H3.1</strain>
    </source>
</reference>
<proteinExistence type="predicted"/>
<feature type="compositionally biased region" description="Basic and acidic residues" evidence="1">
    <location>
        <begin position="43"/>
        <end position="60"/>
    </location>
</feature>
<evidence type="ECO:0008006" key="5">
    <source>
        <dbReference type="Google" id="ProtNLM"/>
    </source>
</evidence>
<accession>A0ABT0U5Q4</accession>
<evidence type="ECO:0000313" key="3">
    <source>
        <dbReference type="EMBL" id="MCM2372267.1"/>
    </source>
</evidence>
<evidence type="ECO:0000256" key="2">
    <source>
        <dbReference type="SAM" id="SignalP"/>
    </source>
</evidence>
<sequence length="181" mass="19207">MKIQSFTRRTSTFHVCVAITCLAVFAGCKQNTTTDNPAPEVADSTHDHAHADGEAHDHSVLGHGHGAGPHDGTLADWGGGKYHVEFTVDHDQQQATVFVLGGDEKSPEPIAAESIELSIVSPEVLVTLTPSPLESDPAGKSSRFIGTHESLGVVQEYEGTLTGVIDGTPYSGDFLEEAHEH</sequence>
<keyword evidence="2" id="KW-0732">Signal</keyword>
<dbReference type="EMBL" id="JAMQBK010000043">
    <property type="protein sequence ID" value="MCM2372267.1"/>
    <property type="molecule type" value="Genomic_DNA"/>
</dbReference>
<evidence type="ECO:0000256" key="1">
    <source>
        <dbReference type="SAM" id="MobiDB-lite"/>
    </source>
</evidence>
<evidence type="ECO:0000313" key="4">
    <source>
        <dbReference type="Proteomes" id="UP001202961"/>
    </source>
</evidence>
<dbReference type="PROSITE" id="PS51257">
    <property type="entry name" value="PROKAR_LIPOPROTEIN"/>
    <property type="match status" value="1"/>
</dbReference>
<organism evidence="3 4">
    <name type="scientific">Aporhodopirellula aestuarii</name>
    <dbReference type="NCBI Taxonomy" id="2950107"/>
    <lineage>
        <taxon>Bacteria</taxon>
        <taxon>Pseudomonadati</taxon>
        <taxon>Planctomycetota</taxon>
        <taxon>Planctomycetia</taxon>
        <taxon>Pirellulales</taxon>
        <taxon>Pirellulaceae</taxon>
        <taxon>Aporhodopirellula</taxon>
    </lineage>
</organism>